<sequence length="65" mass="7061">MTAPRKMSGKAGVGSPQAPQLSITSMFDDMCRAGNGLVDMECDTANTLLVENLERVRLNWFTAVN</sequence>
<proteinExistence type="predicted"/>
<dbReference type="EMBL" id="OC925471">
    <property type="protein sequence ID" value="CAD7656152.1"/>
    <property type="molecule type" value="Genomic_DNA"/>
</dbReference>
<evidence type="ECO:0000313" key="3">
    <source>
        <dbReference type="Proteomes" id="UP000728032"/>
    </source>
</evidence>
<feature type="non-terminal residue" evidence="2">
    <location>
        <position position="1"/>
    </location>
</feature>
<feature type="region of interest" description="Disordered" evidence="1">
    <location>
        <begin position="1"/>
        <end position="20"/>
    </location>
</feature>
<name>A0A7R9M9Q4_9ACAR</name>
<reference evidence="2" key="1">
    <citation type="submission" date="2020-11" db="EMBL/GenBank/DDBJ databases">
        <authorList>
            <person name="Tran Van P."/>
        </authorList>
    </citation>
    <scope>NUCLEOTIDE SEQUENCE</scope>
</reference>
<dbReference type="Proteomes" id="UP000728032">
    <property type="component" value="Unassembled WGS sequence"/>
</dbReference>
<dbReference type="EMBL" id="CAJPVJ010010646">
    <property type="protein sequence ID" value="CAG2173339.1"/>
    <property type="molecule type" value="Genomic_DNA"/>
</dbReference>
<organism evidence="2">
    <name type="scientific">Oppiella nova</name>
    <dbReference type="NCBI Taxonomy" id="334625"/>
    <lineage>
        <taxon>Eukaryota</taxon>
        <taxon>Metazoa</taxon>
        <taxon>Ecdysozoa</taxon>
        <taxon>Arthropoda</taxon>
        <taxon>Chelicerata</taxon>
        <taxon>Arachnida</taxon>
        <taxon>Acari</taxon>
        <taxon>Acariformes</taxon>
        <taxon>Sarcoptiformes</taxon>
        <taxon>Oribatida</taxon>
        <taxon>Brachypylina</taxon>
        <taxon>Oppioidea</taxon>
        <taxon>Oppiidae</taxon>
        <taxon>Oppiella</taxon>
    </lineage>
</organism>
<gene>
    <name evidence="2" type="ORF">ONB1V03_LOCUS12792</name>
</gene>
<evidence type="ECO:0000256" key="1">
    <source>
        <dbReference type="SAM" id="MobiDB-lite"/>
    </source>
</evidence>
<protein>
    <submittedName>
        <fullName evidence="2">Uncharacterized protein</fullName>
    </submittedName>
</protein>
<dbReference type="AlphaFoldDB" id="A0A7R9M9Q4"/>
<accession>A0A7R9M9Q4</accession>
<keyword evidence="3" id="KW-1185">Reference proteome</keyword>
<evidence type="ECO:0000313" key="2">
    <source>
        <dbReference type="EMBL" id="CAD7656152.1"/>
    </source>
</evidence>